<feature type="compositionally biased region" description="Low complexity" evidence="13">
    <location>
        <begin position="506"/>
        <end position="518"/>
    </location>
</feature>
<keyword evidence="5 12" id="KW-0819">tRNA processing</keyword>
<evidence type="ECO:0000313" key="17">
    <source>
        <dbReference type="Proteomes" id="UP000612055"/>
    </source>
</evidence>
<comment type="catalytic activity">
    <reaction evidence="11 12">
        <text>adenosine(4) in tRNA(His) + S-adenosyl-L-methionine = 2'-O-methyladenosine(4) in tRNA(His) + S-adenosyl-L-homocysteine + H(+)</text>
        <dbReference type="Rhea" id="RHEA:43196"/>
        <dbReference type="Rhea" id="RHEA-COMP:10401"/>
        <dbReference type="Rhea" id="RHEA-COMP:10402"/>
        <dbReference type="ChEBI" id="CHEBI:15378"/>
        <dbReference type="ChEBI" id="CHEBI:57856"/>
        <dbReference type="ChEBI" id="CHEBI:59789"/>
        <dbReference type="ChEBI" id="CHEBI:74411"/>
        <dbReference type="ChEBI" id="CHEBI:74477"/>
        <dbReference type="EC" id="2.1.1.225"/>
    </reaction>
</comment>
<evidence type="ECO:0000256" key="3">
    <source>
        <dbReference type="ARBA" id="ARBA00022679"/>
    </source>
</evidence>
<dbReference type="InterPro" id="IPR039044">
    <property type="entry name" value="Trm13"/>
</dbReference>
<comment type="function">
    <text evidence="12">tRNA methylase which 2'-O-methylates cytidine(4) in tRNA(Pro) and tRNA(Gly)(GCC), and adenosine(4) in tRNA(His).</text>
</comment>
<evidence type="ECO:0000256" key="8">
    <source>
        <dbReference type="ARBA" id="ARBA00022833"/>
    </source>
</evidence>
<keyword evidence="8 12" id="KW-0862">Zinc</keyword>
<dbReference type="GO" id="GO:0008270">
    <property type="term" value="F:zinc ion binding"/>
    <property type="evidence" value="ECO:0007669"/>
    <property type="project" value="UniProtKB-KW"/>
</dbReference>
<comment type="catalytic activity">
    <reaction evidence="9 12">
        <text>cytidine(4) in tRNA(Pro) + S-adenosyl-L-methionine = 2'-O-methylcytidine(4) in tRNA(Pro) + S-adenosyl-L-homocysteine + H(+)</text>
        <dbReference type="Rhea" id="RHEA:32767"/>
        <dbReference type="Rhea" id="RHEA-COMP:10397"/>
        <dbReference type="Rhea" id="RHEA-COMP:10398"/>
        <dbReference type="ChEBI" id="CHEBI:15378"/>
        <dbReference type="ChEBI" id="CHEBI:57856"/>
        <dbReference type="ChEBI" id="CHEBI:59789"/>
        <dbReference type="ChEBI" id="CHEBI:74495"/>
        <dbReference type="ChEBI" id="CHEBI:82748"/>
        <dbReference type="EC" id="2.1.1.225"/>
    </reaction>
</comment>
<evidence type="ECO:0000259" key="14">
    <source>
        <dbReference type="Pfam" id="PF05206"/>
    </source>
</evidence>
<feature type="compositionally biased region" description="Acidic residues" evidence="13">
    <location>
        <begin position="589"/>
        <end position="598"/>
    </location>
</feature>
<feature type="region of interest" description="Disordered" evidence="13">
    <location>
        <begin position="584"/>
        <end position="640"/>
    </location>
</feature>
<gene>
    <name evidence="16" type="ORF">HYH03_013174</name>
</gene>
<keyword evidence="17" id="KW-1185">Reference proteome</keyword>
<comment type="caution">
    <text evidence="16">The sequence shown here is derived from an EMBL/GenBank/DDBJ whole genome shotgun (WGS) entry which is preliminary data.</text>
</comment>
<evidence type="ECO:0000256" key="4">
    <source>
        <dbReference type="ARBA" id="ARBA00022691"/>
    </source>
</evidence>
<reference evidence="16" key="1">
    <citation type="journal article" date="2020" name="bioRxiv">
        <title>Comparative genomics of Chlamydomonas.</title>
        <authorList>
            <person name="Craig R.J."/>
            <person name="Hasan A.R."/>
            <person name="Ness R.W."/>
            <person name="Keightley P.D."/>
        </authorList>
    </citation>
    <scope>NUCLEOTIDE SEQUENCE</scope>
    <source>
        <strain evidence="16">CCAP 11/70</strain>
    </source>
</reference>
<feature type="compositionally biased region" description="Low complexity" evidence="13">
    <location>
        <begin position="607"/>
        <end position="625"/>
    </location>
</feature>
<comment type="similarity">
    <text evidence="1 12">Belongs to the methyltransferase TRM13 family.</text>
</comment>
<feature type="region of interest" description="Disordered" evidence="13">
    <location>
        <begin position="388"/>
        <end position="410"/>
    </location>
</feature>
<dbReference type="AlphaFoldDB" id="A0A835XRB8"/>
<protein>
    <recommendedName>
        <fullName evidence="12">tRNA:m(4)X modification enzyme TRM13</fullName>
        <ecNumber evidence="12">2.1.1.225</ecNumber>
    </recommendedName>
</protein>
<dbReference type="OrthoDB" id="547800at2759"/>
<evidence type="ECO:0000256" key="5">
    <source>
        <dbReference type="ARBA" id="ARBA00022694"/>
    </source>
</evidence>
<organism evidence="16 17">
    <name type="scientific">Edaphochlamys debaryana</name>
    <dbReference type="NCBI Taxonomy" id="47281"/>
    <lineage>
        <taxon>Eukaryota</taxon>
        <taxon>Viridiplantae</taxon>
        <taxon>Chlorophyta</taxon>
        <taxon>core chlorophytes</taxon>
        <taxon>Chlorophyceae</taxon>
        <taxon>CS clade</taxon>
        <taxon>Chlamydomonadales</taxon>
        <taxon>Chlamydomonadales incertae sedis</taxon>
        <taxon>Edaphochlamys</taxon>
    </lineage>
</organism>
<dbReference type="Pfam" id="PF05206">
    <property type="entry name" value="TRM13"/>
    <property type="match status" value="1"/>
</dbReference>
<feature type="domain" description="Methyltransferase TRM13" evidence="14">
    <location>
        <begin position="425"/>
        <end position="730"/>
    </location>
</feature>
<evidence type="ECO:0000256" key="7">
    <source>
        <dbReference type="ARBA" id="ARBA00022771"/>
    </source>
</evidence>
<comment type="catalytic activity">
    <reaction evidence="10 12">
        <text>cytidine(4) in tRNA(Gly)(GCC) + S-adenosyl-L-methionine = 2'-O-methylcytidine(4) in tRNA(Gly)(GCC) + S-adenosyl-L-homocysteine + H(+)</text>
        <dbReference type="Rhea" id="RHEA:43192"/>
        <dbReference type="Rhea" id="RHEA-COMP:10399"/>
        <dbReference type="Rhea" id="RHEA-COMP:10400"/>
        <dbReference type="ChEBI" id="CHEBI:15378"/>
        <dbReference type="ChEBI" id="CHEBI:57856"/>
        <dbReference type="ChEBI" id="CHEBI:59789"/>
        <dbReference type="ChEBI" id="CHEBI:74495"/>
        <dbReference type="ChEBI" id="CHEBI:82748"/>
        <dbReference type="EC" id="2.1.1.225"/>
    </reaction>
</comment>
<keyword evidence="6 12" id="KW-0479">Metal-binding</keyword>
<dbReference type="EMBL" id="JAEHOE010000085">
    <property type="protein sequence ID" value="KAG2488324.1"/>
    <property type="molecule type" value="Genomic_DNA"/>
</dbReference>
<evidence type="ECO:0000256" key="12">
    <source>
        <dbReference type="RuleBase" id="RU367103"/>
    </source>
</evidence>
<dbReference type="Pfam" id="PF05253">
    <property type="entry name" value="zf-U11-48K"/>
    <property type="match status" value="1"/>
</dbReference>
<dbReference type="GO" id="GO:0106050">
    <property type="term" value="F:tRNA 2'-O-methyltransferase activity"/>
    <property type="evidence" value="ECO:0007669"/>
    <property type="project" value="UniProtKB-UniRule"/>
</dbReference>
<dbReference type="GO" id="GO:0030488">
    <property type="term" value="P:tRNA methylation"/>
    <property type="evidence" value="ECO:0007669"/>
    <property type="project" value="InterPro"/>
</dbReference>
<evidence type="ECO:0000256" key="13">
    <source>
        <dbReference type="SAM" id="MobiDB-lite"/>
    </source>
</evidence>
<feature type="region of interest" description="Disordered" evidence="13">
    <location>
        <begin position="73"/>
        <end position="113"/>
    </location>
</feature>
<dbReference type="InterPro" id="IPR022776">
    <property type="entry name" value="TRM13/UPF0224_CHHC_Znf_dom"/>
</dbReference>
<accession>A0A835XRB8</accession>
<keyword evidence="2 12" id="KW-0489">Methyltransferase</keyword>
<dbReference type="EC" id="2.1.1.225" evidence="12"/>
<dbReference type="Proteomes" id="UP000612055">
    <property type="component" value="Unassembled WGS sequence"/>
</dbReference>
<evidence type="ECO:0000256" key="11">
    <source>
        <dbReference type="ARBA" id="ARBA00049393"/>
    </source>
</evidence>
<evidence type="ECO:0000256" key="9">
    <source>
        <dbReference type="ARBA" id="ARBA00048165"/>
    </source>
</evidence>
<evidence type="ECO:0000259" key="15">
    <source>
        <dbReference type="Pfam" id="PF05253"/>
    </source>
</evidence>
<evidence type="ECO:0000256" key="2">
    <source>
        <dbReference type="ARBA" id="ARBA00022603"/>
    </source>
</evidence>
<keyword evidence="4 12" id="KW-0949">S-adenosyl-L-methionine</keyword>
<evidence type="ECO:0000256" key="1">
    <source>
        <dbReference type="ARBA" id="ARBA00005265"/>
    </source>
</evidence>
<evidence type="ECO:0000256" key="10">
    <source>
        <dbReference type="ARBA" id="ARBA00048635"/>
    </source>
</evidence>
<feature type="domain" description="CHHC U11-48K-type" evidence="15">
    <location>
        <begin position="34"/>
        <end position="59"/>
    </location>
</feature>
<sequence>MVVPGAAFCGNHLAFGASASDEGAAALMARKGVRVPCPLDPSHTVLEAELEQHVASKCPTLRLVQRERAQPHFLEDVNAGSDTEPDLPPPLLRPVRPAAESPQPSTCEAARPPLPHTGASTCTNEAGGAAQVEVTGCVGTEGGGGGEEGGRVPALGPFQKGRAGQRAALARRLGEAAFMRLVAKLEAAYDEVCGGGPPPARVLRPPECEAMLGDVSNLRPFDLKHGLQQASIVGNMQRVGLLEPGPQGGRRVAVVELGAGKGYLGGTLVEAAGVERLVATDIVAGLRLKADRHLRHIVFGRHRVDLKDYVPAATPELWSRGAAAAAPGAETSADRVAEAGKECASRRGQVAARCSPSGAPAPAAARRQADVSGAGGACAIGQDSAENASRAGGAGAAESSREGTAAADGGEDAAASGQAAAAGAVKWVAVAKHLCGAATDYGLRACLLPHDAKQRAAAAASASPSASAPAGDGAAAAGAGGINGESTAGAAAVGRKRRRRSGGPGVAADGAAEAAPASGDGGGAGPSPALLGLAIAPCCHHRCGWRAYTGKGLFRRLGLTAEEFELSSWMTGWALCGHDTPAGVAPVAGDDEPDEDPCADGGGERAVGGAPSADAADGAGSAGAVTSTQQPLEAATSEDAQAAGSGQVGIGAVAAAAANEGAVGAAGAAPPGEFDPAARLPRARRMAIGAMAKQLIDAGRLDWLTKRYGRAELVSYIGPEVTGENRLLLAVGPCAGASAEAHAKE</sequence>
<keyword evidence="3 12" id="KW-0808">Transferase</keyword>
<dbReference type="PANTHER" id="PTHR12998:SF0">
    <property type="entry name" value="TRNA:M(4)X MODIFICATION ENZYME TRM13 HOMOLOG"/>
    <property type="match status" value="1"/>
</dbReference>
<dbReference type="InterPro" id="IPR007871">
    <property type="entry name" value="Methyltransferase_TRM13"/>
</dbReference>
<evidence type="ECO:0000256" key="6">
    <source>
        <dbReference type="ARBA" id="ARBA00022723"/>
    </source>
</evidence>
<dbReference type="PANTHER" id="PTHR12998">
    <property type="entry name" value="TRNA:M(4)X MODIFICATION ENZYME TRM13 HOMOLOG"/>
    <property type="match status" value="1"/>
</dbReference>
<name>A0A835XRB8_9CHLO</name>
<keyword evidence="7 12" id="KW-0863">Zinc-finger</keyword>
<feature type="region of interest" description="Disordered" evidence="13">
    <location>
        <begin position="490"/>
        <end position="523"/>
    </location>
</feature>
<evidence type="ECO:0000313" key="16">
    <source>
        <dbReference type="EMBL" id="KAG2488324.1"/>
    </source>
</evidence>
<proteinExistence type="inferred from homology"/>